<feature type="region of interest" description="Disordered" evidence="2">
    <location>
        <begin position="343"/>
        <end position="389"/>
    </location>
</feature>
<keyword evidence="1" id="KW-0175">Coiled coil</keyword>
<evidence type="ECO:0000256" key="2">
    <source>
        <dbReference type="SAM" id="MobiDB-lite"/>
    </source>
</evidence>
<dbReference type="InterPro" id="IPR025312">
    <property type="entry name" value="DUF4216"/>
</dbReference>
<dbReference type="Proteomes" id="UP000326396">
    <property type="component" value="Unassembled WGS sequence"/>
</dbReference>
<evidence type="ECO:0000256" key="1">
    <source>
        <dbReference type="SAM" id="Coils"/>
    </source>
</evidence>
<feature type="coiled-coil region" evidence="1">
    <location>
        <begin position="483"/>
        <end position="547"/>
    </location>
</feature>
<dbReference type="PANTHER" id="PTHR48258:SF14">
    <property type="entry name" value="OS02G0583300 PROTEIN"/>
    <property type="match status" value="1"/>
</dbReference>
<feature type="domain" description="DUF4216" evidence="3">
    <location>
        <begin position="193"/>
        <end position="270"/>
    </location>
</feature>
<name>A0A5N6LGW8_9ASTR</name>
<dbReference type="EMBL" id="SZYD01000742">
    <property type="protein sequence ID" value="KAD1469141.1"/>
    <property type="molecule type" value="Genomic_DNA"/>
</dbReference>
<reference evidence="4 5" key="1">
    <citation type="submission" date="2019-05" db="EMBL/GenBank/DDBJ databases">
        <title>Mikania micrantha, genome provides insights into the molecular mechanism of rapid growth.</title>
        <authorList>
            <person name="Liu B."/>
        </authorList>
    </citation>
    <scope>NUCLEOTIDE SEQUENCE [LARGE SCALE GENOMIC DNA]</scope>
    <source>
        <strain evidence="4">NLD-2019</strain>
        <tissue evidence="4">Leaf</tissue>
    </source>
</reference>
<dbReference type="Pfam" id="PF13952">
    <property type="entry name" value="DUF4216"/>
    <property type="match status" value="1"/>
</dbReference>
<keyword evidence="5" id="KW-1185">Reference proteome</keyword>
<accession>A0A5N6LGW8</accession>
<protein>
    <recommendedName>
        <fullName evidence="3">DUF4216 domain-containing protein</fullName>
    </recommendedName>
</protein>
<gene>
    <name evidence="4" type="ORF">E3N88_42780</name>
</gene>
<comment type="caution">
    <text evidence="4">The sequence shown here is derived from an EMBL/GenBank/DDBJ whole genome shotgun (WGS) entry which is preliminary data.</text>
</comment>
<feature type="compositionally biased region" description="Acidic residues" evidence="2">
    <location>
        <begin position="355"/>
        <end position="388"/>
    </location>
</feature>
<dbReference type="AlphaFoldDB" id="A0A5N6LGW8"/>
<dbReference type="PANTHER" id="PTHR48258">
    <property type="entry name" value="DUF4218 DOMAIN-CONTAINING PROTEIN-RELATED"/>
    <property type="match status" value="1"/>
</dbReference>
<evidence type="ECO:0000259" key="3">
    <source>
        <dbReference type="Pfam" id="PF13952"/>
    </source>
</evidence>
<organism evidence="4 5">
    <name type="scientific">Mikania micrantha</name>
    <name type="common">bitter vine</name>
    <dbReference type="NCBI Taxonomy" id="192012"/>
    <lineage>
        <taxon>Eukaryota</taxon>
        <taxon>Viridiplantae</taxon>
        <taxon>Streptophyta</taxon>
        <taxon>Embryophyta</taxon>
        <taxon>Tracheophyta</taxon>
        <taxon>Spermatophyta</taxon>
        <taxon>Magnoliopsida</taxon>
        <taxon>eudicotyledons</taxon>
        <taxon>Gunneridae</taxon>
        <taxon>Pentapetalae</taxon>
        <taxon>asterids</taxon>
        <taxon>campanulids</taxon>
        <taxon>Asterales</taxon>
        <taxon>Asteraceae</taxon>
        <taxon>Asteroideae</taxon>
        <taxon>Heliantheae alliance</taxon>
        <taxon>Eupatorieae</taxon>
        <taxon>Mikania</taxon>
    </lineage>
</organism>
<evidence type="ECO:0000313" key="4">
    <source>
        <dbReference type="EMBL" id="KAD1469141.1"/>
    </source>
</evidence>
<sequence length="646" mass="73371">MAGFDRKKRVMVVSSFKCGLQVSNLQTFKPWSFKRSSMASNKINQGVAGVTPGVGWLCLALRADPVGRGAQIPPARNACRGLPGSGVPPGLDFKPNKLVFVVLAQSCPFLDCRTSFERHKSLSSSSCMSSECTNELVALARGPLNAYSYTACIVNGVRFVVNNRDKRHTTQNSGVVSIGEDGSTWYGLLEDILELNYLNSYSVVVFRCKWFNTSGNRLIKKNNIIAIDMSREWYIGKAWYDDQLYILATQAKQVFYLQDPSKTTGNWKVVEYVHHRKLWDHPSMSVVNELDVLHNTESSDYNLIVDPSCEVGESSAQFIDDEIDVLQDIQSFNLVVDLGNLPMRPTHDEGGDPNPIDDEEEEDDDDDDKDAYPLDEEDEINDVSNDDNDIQKQKGLLPRYIEGFKDSHYKPSKGWATEEALADYKKMKNVAAEMAANDFTDTDVDEIVVIKQVLGNKRGHIPGVGRVVRNEDPTLSSYADHSITHWQQQLQEQQLHQQELQQQHQQELQEQLQQQQRRHGEEIRNMKEEIQKQMEDIRREFGRRENAMSTKLYVSRFVAWKNSREQKMFVGPGGSLGAAMDDLLYLRVCRHMKMMETMSSAVDMTRVCYHFARGRNPNRFVSTLVNFMGKCYPGEDDLAIARAVLM</sequence>
<proteinExistence type="predicted"/>
<dbReference type="OrthoDB" id="1722527at2759"/>
<evidence type="ECO:0000313" key="5">
    <source>
        <dbReference type="Proteomes" id="UP000326396"/>
    </source>
</evidence>